<name>A0ABN2W8S2_9MICO</name>
<dbReference type="RefSeq" id="WP_291793724.1">
    <property type="nucleotide sequence ID" value="NZ_BAAAPZ010000001.1"/>
</dbReference>
<keyword evidence="2" id="KW-0472">Membrane</keyword>
<keyword evidence="2" id="KW-0812">Transmembrane</keyword>
<evidence type="ECO:0000313" key="3">
    <source>
        <dbReference type="EMBL" id="GAA2086443.1"/>
    </source>
</evidence>
<evidence type="ECO:0000313" key="4">
    <source>
        <dbReference type="Proteomes" id="UP001500984"/>
    </source>
</evidence>
<evidence type="ECO:0000256" key="2">
    <source>
        <dbReference type="SAM" id="Phobius"/>
    </source>
</evidence>
<proteinExistence type="predicted"/>
<sequence length="243" mass="25761">MTDQHDDARTPLPTSTARYGTLDGPSVPQEGPELFPGERAIARTKAGSREEMRTIRRHYNWVNMVIALLACAAVVAVALMFAPQPQGDPTREVDYMEVAATAQPTADFPLAAPAVPEGWHSNTATFGEDGSAAVPTWYISWVNEEEDLWLSLRQVGAEAPETWSDGALEGYAHTGESALAGVQFARYEAVDGPGHALLGEAEGTQLLVTGSTSWEQVETTVEDALASLGDAGEPAPAGEPEAG</sequence>
<dbReference type="Pfam" id="PF14030">
    <property type="entry name" value="DUF4245"/>
    <property type="match status" value="1"/>
</dbReference>
<evidence type="ECO:0000256" key="1">
    <source>
        <dbReference type="SAM" id="MobiDB-lite"/>
    </source>
</evidence>
<keyword evidence="4" id="KW-1185">Reference proteome</keyword>
<keyword evidence="2" id="KW-1133">Transmembrane helix</keyword>
<reference evidence="3 4" key="1">
    <citation type="journal article" date="2019" name="Int. J. Syst. Evol. Microbiol.">
        <title>The Global Catalogue of Microorganisms (GCM) 10K type strain sequencing project: providing services to taxonomists for standard genome sequencing and annotation.</title>
        <authorList>
            <consortium name="The Broad Institute Genomics Platform"/>
            <consortium name="The Broad Institute Genome Sequencing Center for Infectious Disease"/>
            <person name="Wu L."/>
            <person name="Ma J."/>
        </authorList>
    </citation>
    <scope>NUCLEOTIDE SEQUENCE [LARGE SCALE GENOMIC DNA]</scope>
    <source>
        <strain evidence="3 4">JCM 15900</strain>
    </source>
</reference>
<dbReference type="Proteomes" id="UP001500984">
    <property type="component" value="Unassembled WGS sequence"/>
</dbReference>
<accession>A0ABN2W8S2</accession>
<dbReference type="EMBL" id="BAAAPZ010000001">
    <property type="protein sequence ID" value="GAA2086443.1"/>
    <property type="molecule type" value="Genomic_DNA"/>
</dbReference>
<feature type="region of interest" description="Disordered" evidence="1">
    <location>
        <begin position="1"/>
        <end position="34"/>
    </location>
</feature>
<dbReference type="InterPro" id="IPR025339">
    <property type="entry name" value="DUF4245"/>
</dbReference>
<gene>
    <name evidence="3" type="ORF">GCM10009823_00110</name>
</gene>
<evidence type="ECO:0008006" key="5">
    <source>
        <dbReference type="Google" id="ProtNLM"/>
    </source>
</evidence>
<comment type="caution">
    <text evidence="3">The sequence shown here is derived from an EMBL/GenBank/DDBJ whole genome shotgun (WGS) entry which is preliminary data.</text>
</comment>
<protein>
    <recommendedName>
        <fullName evidence="5">DUF4245 domain-containing protein</fullName>
    </recommendedName>
</protein>
<feature type="transmembrane region" description="Helical" evidence="2">
    <location>
        <begin position="61"/>
        <end position="82"/>
    </location>
</feature>
<organism evidence="3 4">
    <name type="scientific">Brevibacterium salitolerans</name>
    <dbReference type="NCBI Taxonomy" id="1403566"/>
    <lineage>
        <taxon>Bacteria</taxon>
        <taxon>Bacillati</taxon>
        <taxon>Actinomycetota</taxon>
        <taxon>Actinomycetes</taxon>
        <taxon>Micrococcales</taxon>
        <taxon>Brevibacteriaceae</taxon>
        <taxon>Brevibacterium</taxon>
    </lineage>
</organism>